<proteinExistence type="predicted"/>
<keyword evidence="2" id="KW-1185">Reference proteome</keyword>
<dbReference type="Proteomes" id="UP000091967">
    <property type="component" value="Unassembled WGS sequence"/>
</dbReference>
<reference evidence="1 2" key="1">
    <citation type="submission" date="2016-06" db="EMBL/GenBank/DDBJ databases">
        <title>Living apart together: crosstalk between the core and supernumerary genomes in a fungal plant pathogen.</title>
        <authorList>
            <person name="Vanheule A."/>
            <person name="Audenaert K."/>
            <person name="Warris S."/>
            <person name="Van De Geest H."/>
            <person name="Schijlen E."/>
            <person name="Hofte M."/>
            <person name="De Saeger S."/>
            <person name="Haesaert G."/>
            <person name="Waalwijk C."/>
            <person name="Van Der Lee T."/>
        </authorList>
    </citation>
    <scope>NUCLEOTIDE SEQUENCE [LARGE SCALE GENOMIC DNA]</scope>
    <source>
        <strain evidence="1 2">2516</strain>
    </source>
</reference>
<name>A0A1B8A7S2_FUSPO</name>
<accession>A0A1B8A7S2</accession>
<dbReference type="EMBL" id="LYXU01000085">
    <property type="protein sequence ID" value="OBS16542.1"/>
    <property type="molecule type" value="Genomic_DNA"/>
</dbReference>
<sequence>MILEGFGKLEKNYDKTDPMAVRHINRARSCLAECLGDPLCDMMLLLALTFGACTVTPHIDEMGAEFHPAAKRKDSDMLAATMVIRMLWFMRREEFPWDDTGGKMLSVGKMTQKIENRGFNNRGLLKLGWVEHNSTTGTRRRTPRTTELKLKSVEELYDDRKRLVSAMKNAEKFISIVFGSDDKIWVARCSSIIQDR</sequence>
<gene>
    <name evidence="1" type="ORF">FPOA_12861</name>
</gene>
<organism evidence="1 2">
    <name type="scientific">Fusarium poae</name>
    <dbReference type="NCBI Taxonomy" id="36050"/>
    <lineage>
        <taxon>Eukaryota</taxon>
        <taxon>Fungi</taxon>
        <taxon>Dikarya</taxon>
        <taxon>Ascomycota</taxon>
        <taxon>Pezizomycotina</taxon>
        <taxon>Sordariomycetes</taxon>
        <taxon>Hypocreomycetidae</taxon>
        <taxon>Hypocreales</taxon>
        <taxon>Nectriaceae</taxon>
        <taxon>Fusarium</taxon>
    </lineage>
</organism>
<dbReference type="AlphaFoldDB" id="A0A1B8A7S2"/>
<comment type="caution">
    <text evidence="1">The sequence shown here is derived from an EMBL/GenBank/DDBJ whole genome shotgun (WGS) entry which is preliminary data.</text>
</comment>
<protein>
    <submittedName>
        <fullName evidence="1">Uncharacterized protein</fullName>
    </submittedName>
</protein>
<evidence type="ECO:0000313" key="1">
    <source>
        <dbReference type="EMBL" id="OBS16542.1"/>
    </source>
</evidence>
<evidence type="ECO:0000313" key="2">
    <source>
        <dbReference type="Proteomes" id="UP000091967"/>
    </source>
</evidence>